<reference evidence="6 7" key="1">
    <citation type="submission" date="2024-08" db="EMBL/GenBank/DDBJ databases">
        <title>The draft genome of Apodemus speciosus.</title>
        <authorList>
            <person name="Nabeshima K."/>
            <person name="Suzuki S."/>
            <person name="Onuma M."/>
        </authorList>
    </citation>
    <scope>NUCLEOTIDE SEQUENCE [LARGE SCALE GENOMIC DNA]</scope>
    <source>
        <strain evidence="6">IB14-021</strain>
    </source>
</reference>
<evidence type="ECO:0000259" key="5">
    <source>
        <dbReference type="Pfam" id="PF00061"/>
    </source>
</evidence>
<comment type="similarity">
    <text evidence="2">Belongs to the calycin superfamily. Lipocalin family.</text>
</comment>
<name>A0ABQ0EH34_APOSI</name>
<accession>A0ABQ0EH34</accession>
<dbReference type="SUPFAM" id="SSF50814">
    <property type="entry name" value="Lipocalins"/>
    <property type="match status" value="1"/>
</dbReference>
<evidence type="ECO:0000256" key="1">
    <source>
        <dbReference type="ARBA" id="ARBA00004613"/>
    </source>
</evidence>
<evidence type="ECO:0000256" key="3">
    <source>
        <dbReference type="ARBA" id="ARBA00022525"/>
    </source>
</evidence>
<keyword evidence="7" id="KW-1185">Reference proteome</keyword>
<organism evidence="6 7">
    <name type="scientific">Apodemus speciosus</name>
    <name type="common">Large Japanese field mouse</name>
    <dbReference type="NCBI Taxonomy" id="105296"/>
    <lineage>
        <taxon>Eukaryota</taxon>
        <taxon>Metazoa</taxon>
        <taxon>Chordata</taxon>
        <taxon>Craniata</taxon>
        <taxon>Vertebrata</taxon>
        <taxon>Euteleostomi</taxon>
        <taxon>Mammalia</taxon>
        <taxon>Eutheria</taxon>
        <taxon>Euarchontoglires</taxon>
        <taxon>Glires</taxon>
        <taxon>Rodentia</taxon>
        <taxon>Myomorpha</taxon>
        <taxon>Muroidea</taxon>
        <taxon>Muridae</taxon>
        <taxon>Murinae</taxon>
        <taxon>Apodemus</taxon>
    </lineage>
</organism>
<dbReference type="EMBL" id="BAAFST010000002">
    <property type="protein sequence ID" value="GAB1286115.1"/>
    <property type="molecule type" value="Genomic_DNA"/>
</dbReference>
<evidence type="ECO:0000313" key="6">
    <source>
        <dbReference type="EMBL" id="GAB1286115.1"/>
    </source>
</evidence>
<dbReference type="Proteomes" id="UP001623349">
    <property type="component" value="Unassembled WGS sequence"/>
</dbReference>
<protein>
    <submittedName>
        <fullName evidence="6">Odorant-binding protein 2B</fullName>
    </submittedName>
</protein>
<dbReference type="InterPro" id="IPR012674">
    <property type="entry name" value="Calycin"/>
</dbReference>
<dbReference type="InterPro" id="IPR000566">
    <property type="entry name" value="Lipocln_cytosolic_FA-bd_dom"/>
</dbReference>
<dbReference type="PRINTS" id="PR01175">
    <property type="entry name" value="VNEBNERGLAND"/>
</dbReference>
<dbReference type="InterPro" id="IPR002450">
    <property type="entry name" value="von_Ebner_gland"/>
</dbReference>
<comment type="subcellular location">
    <subcellularLocation>
        <location evidence="1">Secreted</location>
    </subcellularLocation>
</comment>
<sequence>MTRKDRIAGRCQEMSTLLEKTDEPGKYTASRGMQVLYIIPSAVEDHCIFYYESKVLKHRIRVAKLLGQREINQEASEDFQNAVRAGGLNPESIFIPKQSGSD</sequence>
<dbReference type="Gene3D" id="2.40.128.20">
    <property type="match status" value="1"/>
</dbReference>
<proteinExistence type="inferred from homology"/>
<evidence type="ECO:0000256" key="4">
    <source>
        <dbReference type="ARBA" id="ARBA00022729"/>
    </source>
</evidence>
<dbReference type="PANTHER" id="PTHR11430">
    <property type="entry name" value="LIPOCALIN"/>
    <property type="match status" value="1"/>
</dbReference>
<keyword evidence="4" id="KW-0732">Signal</keyword>
<dbReference type="Pfam" id="PF00061">
    <property type="entry name" value="Lipocalin"/>
    <property type="match status" value="1"/>
</dbReference>
<dbReference type="InterPro" id="IPR002345">
    <property type="entry name" value="Lipocalin"/>
</dbReference>
<comment type="caution">
    <text evidence="6">The sequence shown here is derived from an EMBL/GenBank/DDBJ whole genome shotgun (WGS) entry which is preliminary data.</text>
</comment>
<feature type="domain" description="Lipocalin/cytosolic fatty-acid binding" evidence="5">
    <location>
        <begin position="9"/>
        <end position="99"/>
    </location>
</feature>
<evidence type="ECO:0000256" key="2">
    <source>
        <dbReference type="ARBA" id="ARBA00006889"/>
    </source>
</evidence>
<keyword evidence="3" id="KW-0964">Secreted</keyword>
<gene>
    <name evidence="6" type="ORF">APTSU1_000134500</name>
</gene>
<evidence type="ECO:0000313" key="7">
    <source>
        <dbReference type="Proteomes" id="UP001623349"/>
    </source>
</evidence>
<dbReference type="PANTHER" id="PTHR11430:SF124">
    <property type="entry name" value="LIPOCALIN 1-LIKE PROTEIN 1-RELATED"/>
    <property type="match status" value="1"/>
</dbReference>